<dbReference type="AlphaFoldDB" id="G9QM22"/>
<sequence length="233" mass="27163">MNCLYCGKEQSSRYSWLTVFRLKEEPALCLDCQERFQRISGDCCSICGRPLSEWPAEWTRSHCCLDCVRWEEDENWRSVLTKNVSLFYYNKGMKEWLARFKYRGDYHLARCFASEIRNEIRRMAPDKIVPIPLSEERLQERGFNQAKALVEEAGFHAEELLGRFHTEKQSKKSRIERIHLPEVFYMIHPASLANETVLLVDDIYTTGSTLRHAAKVLKKHGAQTVLALTLARG</sequence>
<dbReference type="RefSeq" id="WP_004439677.1">
    <property type="nucleotide sequence ID" value="NZ_JH414756.1"/>
</dbReference>
<dbReference type="EMBL" id="ACWF01000114">
    <property type="protein sequence ID" value="EHL77349.1"/>
    <property type="molecule type" value="Genomic_DNA"/>
</dbReference>
<dbReference type="InterPro" id="IPR000836">
    <property type="entry name" value="PRTase_dom"/>
</dbReference>
<evidence type="ECO:0000313" key="4">
    <source>
        <dbReference type="Proteomes" id="UP000011747"/>
    </source>
</evidence>
<evidence type="ECO:0000259" key="2">
    <source>
        <dbReference type="Pfam" id="PF00156"/>
    </source>
</evidence>
<dbReference type="Gene3D" id="3.40.50.2020">
    <property type="match status" value="1"/>
</dbReference>
<evidence type="ECO:0000313" key="3">
    <source>
        <dbReference type="EMBL" id="EHL77349.1"/>
    </source>
</evidence>
<dbReference type="PATRIC" id="fig|665952.3.peg.2121"/>
<dbReference type="SUPFAM" id="SSF53271">
    <property type="entry name" value="PRTase-like"/>
    <property type="match status" value="1"/>
</dbReference>
<accession>G9QM22</accession>
<proteinExistence type="inferred from homology"/>
<comment type="similarity">
    <text evidence="1">Belongs to the ComF/GntX family.</text>
</comment>
<dbReference type="InterPro" id="IPR029057">
    <property type="entry name" value="PRTase-like"/>
</dbReference>
<comment type="caution">
    <text evidence="3">The sequence shown here is derived from an EMBL/GenBank/DDBJ whole genome shotgun (WGS) entry which is preliminary data.</text>
</comment>
<dbReference type="Pfam" id="PF00156">
    <property type="entry name" value="Pribosyltran"/>
    <property type="match status" value="1"/>
</dbReference>
<evidence type="ECO:0000256" key="1">
    <source>
        <dbReference type="ARBA" id="ARBA00008007"/>
    </source>
</evidence>
<name>G9QM22_9BACI</name>
<gene>
    <name evidence="3" type="ORF">HMPREF1015_02080</name>
</gene>
<dbReference type="InterPro" id="IPR051910">
    <property type="entry name" value="ComF/GntX_DNA_util-trans"/>
</dbReference>
<dbReference type="PANTHER" id="PTHR47505:SF1">
    <property type="entry name" value="DNA UTILIZATION PROTEIN YHGH"/>
    <property type="match status" value="1"/>
</dbReference>
<organism evidence="3 4">
    <name type="scientific">Bacillus smithii 7_3_47FAA</name>
    <dbReference type="NCBI Taxonomy" id="665952"/>
    <lineage>
        <taxon>Bacteria</taxon>
        <taxon>Bacillati</taxon>
        <taxon>Bacillota</taxon>
        <taxon>Bacilli</taxon>
        <taxon>Bacillales</taxon>
        <taxon>Bacillaceae</taxon>
        <taxon>Bacillus</taxon>
    </lineage>
</organism>
<dbReference type="PANTHER" id="PTHR47505">
    <property type="entry name" value="DNA UTILIZATION PROTEIN YHGH"/>
    <property type="match status" value="1"/>
</dbReference>
<reference evidence="3 4" key="1">
    <citation type="submission" date="2011-09" db="EMBL/GenBank/DDBJ databases">
        <title>The Genome Sequence of Bacillus smithii 7_3_47FAA.</title>
        <authorList>
            <consortium name="The Broad Institute Genome Sequencing Platform"/>
            <person name="Earl A."/>
            <person name="Ward D."/>
            <person name="Feldgarden M."/>
            <person name="Gevers D."/>
            <person name="Daigneault M."/>
            <person name="Strauss J."/>
            <person name="Allen-Vercoe E."/>
            <person name="Young S.K."/>
            <person name="Zeng Q."/>
            <person name="Gargeya S."/>
            <person name="Fitzgerald M."/>
            <person name="Haas B."/>
            <person name="Abouelleil A."/>
            <person name="Alvarado L."/>
            <person name="Arachchi H.M."/>
            <person name="Berlin A."/>
            <person name="Brown A."/>
            <person name="Chapman S.B."/>
            <person name="Chen Z."/>
            <person name="Dunbar C."/>
            <person name="Freedman E."/>
            <person name="Gearin G."/>
            <person name="Goldberg J."/>
            <person name="Griggs A."/>
            <person name="Gujja S."/>
            <person name="Heiman D."/>
            <person name="Howarth C."/>
            <person name="Larson L."/>
            <person name="Lui A."/>
            <person name="MacDonald P.J.P."/>
            <person name="Montmayeur A."/>
            <person name="Murphy C."/>
            <person name="Neiman D."/>
            <person name="Pearson M."/>
            <person name="Priest M."/>
            <person name="Roberts A."/>
            <person name="Saif S."/>
            <person name="Shea T."/>
            <person name="Shenoy N."/>
            <person name="Sisk P."/>
            <person name="Stolte C."/>
            <person name="Sykes S."/>
            <person name="Wortman J."/>
            <person name="Nusbaum C."/>
            <person name="Birren B."/>
        </authorList>
    </citation>
    <scope>NUCLEOTIDE SEQUENCE [LARGE SCALE GENOMIC DNA]</scope>
    <source>
        <strain evidence="3 4">7_3_47FAA</strain>
    </source>
</reference>
<protein>
    <submittedName>
        <fullName evidence="3">ComF family protein</fullName>
    </submittedName>
</protein>
<feature type="domain" description="Phosphoribosyltransferase" evidence="2">
    <location>
        <begin position="188"/>
        <end position="231"/>
    </location>
</feature>
<dbReference type="HOGENOM" id="CLU_054549_4_0_9"/>
<dbReference type="Proteomes" id="UP000011747">
    <property type="component" value="Unassembled WGS sequence"/>
</dbReference>
<dbReference type="CDD" id="cd06223">
    <property type="entry name" value="PRTases_typeI"/>
    <property type="match status" value="1"/>
</dbReference>
<keyword evidence="4" id="KW-1185">Reference proteome</keyword>